<feature type="compositionally biased region" description="Polar residues" evidence="2">
    <location>
        <begin position="32"/>
        <end position="55"/>
    </location>
</feature>
<feature type="coiled-coil region" evidence="1">
    <location>
        <begin position="332"/>
        <end position="359"/>
    </location>
</feature>
<dbReference type="EMBL" id="JAAARO010000001">
    <property type="protein sequence ID" value="KAF5752137.1"/>
    <property type="molecule type" value="Genomic_DNA"/>
</dbReference>
<feature type="compositionally biased region" description="Basic and acidic residues" evidence="2">
    <location>
        <begin position="239"/>
        <end position="254"/>
    </location>
</feature>
<dbReference type="FunCoup" id="A0A7J7E0N0">
    <property type="interactions" value="121"/>
</dbReference>
<comment type="caution">
    <text evidence="4">The sequence shown here is derived from an EMBL/GenBank/DDBJ whole genome shotgun (WGS) entry which is preliminary data.</text>
</comment>
<gene>
    <name evidence="4" type="ORF">HS088_TW01G00044</name>
</gene>
<evidence type="ECO:0000256" key="1">
    <source>
        <dbReference type="SAM" id="Coils"/>
    </source>
</evidence>
<proteinExistence type="predicted"/>
<dbReference type="Pfam" id="PF04438">
    <property type="entry name" value="zf-HIT"/>
    <property type="match status" value="1"/>
</dbReference>
<dbReference type="OrthoDB" id="2021186at2759"/>
<evidence type="ECO:0000259" key="3">
    <source>
        <dbReference type="SMART" id="SM01406"/>
    </source>
</evidence>
<dbReference type="Pfam" id="PF04795">
    <property type="entry name" value="PAPA-1"/>
    <property type="match status" value="1"/>
</dbReference>
<dbReference type="InParanoid" id="A0A7J7E0N0"/>
<feature type="domain" description="INO80 complex subunit B-like conserved region" evidence="3">
    <location>
        <begin position="333"/>
        <end position="415"/>
    </location>
</feature>
<dbReference type="PANTHER" id="PTHR21561:SF16">
    <property type="entry name" value="PAPA-1-LIKE FAMILY PROTEIN _ ZINC FINGER (HIT TYPE) FAMILY PROTEIN"/>
    <property type="match status" value="1"/>
</dbReference>
<feature type="region of interest" description="Disordered" evidence="2">
    <location>
        <begin position="363"/>
        <end position="385"/>
    </location>
</feature>
<feature type="compositionally biased region" description="Basic residues" evidence="2">
    <location>
        <begin position="371"/>
        <end position="381"/>
    </location>
</feature>
<dbReference type="SMART" id="SM01406">
    <property type="entry name" value="PAPA-1"/>
    <property type="match status" value="1"/>
</dbReference>
<keyword evidence="5" id="KW-1185">Reference proteome</keyword>
<keyword evidence="1" id="KW-0175">Coiled coil</keyword>
<dbReference type="GO" id="GO:0031011">
    <property type="term" value="C:Ino80 complex"/>
    <property type="evidence" value="ECO:0007669"/>
    <property type="project" value="InterPro"/>
</dbReference>
<dbReference type="PANTHER" id="PTHR21561">
    <property type="entry name" value="INO80 COMPLEX SUBUNIT B"/>
    <property type="match status" value="1"/>
</dbReference>
<evidence type="ECO:0000313" key="4">
    <source>
        <dbReference type="EMBL" id="KAF5752137.1"/>
    </source>
</evidence>
<dbReference type="InterPro" id="IPR029523">
    <property type="entry name" value="INO80B/Ies2"/>
</dbReference>
<reference evidence="4 5" key="1">
    <citation type="journal article" date="2020" name="Nat. Commun.">
        <title>Genome of Tripterygium wilfordii and identification of cytochrome P450 involved in triptolide biosynthesis.</title>
        <authorList>
            <person name="Tu L."/>
            <person name="Su P."/>
            <person name="Zhang Z."/>
            <person name="Gao L."/>
            <person name="Wang J."/>
            <person name="Hu T."/>
            <person name="Zhou J."/>
            <person name="Zhang Y."/>
            <person name="Zhao Y."/>
            <person name="Liu Y."/>
            <person name="Song Y."/>
            <person name="Tong Y."/>
            <person name="Lu Y."/>
            <person name="Yang J."/>
            <person name="Xu C."/>
            <person name="Jia M."/>
            <person name="Peters R.J."/>
            <person name="Huang L."/>
            <person name="Gao W."/>
        </authorList>
    </citation>
    <scope>NUCLEOTIDE SEQUENCE [LARGE SCALE GENOMIC DNA]</scope>
    <source>
        <strain evidence="5">cv. XIE 37</strain>
        <tissue evidence="4">Leaf</tissue>
    </source>
</reference>
<organism evidence="4 5">
    <name type="scientific">Tripterygium wilfordii</name>
    <name type="common">Thunder God vine</name>
    <dbReference type="NCBI Taxonomy" id="458696"/>
    <lineage>
        <taxon>Eukaryota</taxon>
        <taxon>Viridiplantae</taxon>
        <taxon>Streptophyta</taxon>
        <taxon>Embryophyta</taxon>
        <taxon>Tracheophyta</taxon>
        <taxon>Spermatophyta</taxon>
        <taxon>Magnoliopsida</taxon>
        <taxon>eudicotyledons</taxon>
        <taxon>Gunneridae</taxon>
        <taxon>Pentapetalae</taxon>
        <taxon>rosids</taxon>
        <taxon>fabids</taxon>
        <taxon>Celastrales</taxon>
        <taxon>Celastraceae</taxon>
        <taxon>Tripterygium</taxon>
    </lineage>
</organism>
<protein>
    <submittedName>
        <fullName evidence="4">PAPA-1-like family protein / zinc finger family protein putative isoform 1</fullName>
    </submittedName>
</protein>
<dbReference type="AlphaFoldDB" id="A0A7J7E0N0"/>
<feature type="compositionally biased region" description="Basic residues" evidence="2">
    <location>
        <begin position="17"/>
        <end position="28"/>
    </location>
</feature>
<dbReference type="InterPro" id="IPR006880">
    <property type="entry name" value="INO80B_C"/>
</dbReference>
<name>A0A7J7E0N0_TRIWF</name>
<dbReference type="InterPro" id="IPR007529">
    <property type="entry name" value="Znf_HIT"/>
</dbReference>
<evidence type="ECO:0000256" key="2">
    <source>
        <dbReference type="SAM" id="MobiDB-lite"/>
    </source>
</evidence>
<sequence>MEISGGSVFAGSDFNARKKRSNGSRRPRRDSQSLMQGHNFMPQPTQHLVSGTNEVGSDGLGSDNKLKKLKLKLGGVTHTIHAKSAADYASGGQSFGESQRQQLSLRLDNGDSSCFYPTCGGKDMRIQSKDFSGIVSSSGSFSRGKVSGVLVNATNNNESVRKSRRIPKRRVLDVGFDDDEDEEIRYLGKLNSSKLVADQGYEEDERREKKWRILKITTGSRRDDAKFSNAIENLGSRNIGKDDRKKSRSDKVYEDQDYIEEEEPISDDEPESEMKQKRVSLDLYVGGRNELIPTTRKQALLSGKDVLSGGIECPNGLPSSPPKKQKDKFTEVEQQLKKVEAAQRRKMQSEKAAREAEAEAIKKILGQDSGRKKKEEKKRHALAQERGAKTNTLASNTVRWINSPNGTVVVFSQDIALPSIFNSAPCRYSYPPPREKCAGPNCTNAYKYRDSKSNLPLCSLQCYKAIS</sequence>
<feature type="region of interest" description="Disordered" evidence="2">
    <location>
        <begin position="1"/>
        <end position="61"/>
    </location>
</feature>
<dbReference type="Proteomes" id="UP000593562">
    <property type="component" value="Unassembled WGS sequence"/>
</dbReference>
<dbReference type="CDD" id="cd23021">
    <property type="entry name" value="zf-HIT_IN80B"/>
    <property type="match status" value="1"/>
</dbReference>
<dbReference type="GO" id="GO:0006338">
    <property type="term" value="P:chromatin remodeling"/>
    <property type="evidence" value="ECO:0007669"/>
    <property type="project" value="InterPro"/>
</dbReference>
<evidence type="ECO:0000313" key="5">
    <source>
        <dbReference type="Proteomes" id="UP000593562"/>
    </source>
</evidence>
<feature type="compositionally biased region" description="Acidic residues" evidence="2">
    <location>
        <begin position="255"/>
        <end position="271"/>
    </location>
</feature>
<feature type="region of interest" description="Disordered" evidence="2">
    <location>
        <begin position="236"/>
        <end position="276"/>
    </location>
</feature>
<accession>A0A7J7E0N0</accession>